<feature type="non-terminal residue" evidence="1">
    <location>
        <position position="50"/>
    </location>
</feature>
<name>W3V4U6_9GAMM</name>
<gene>
    <name evidence="1" type="ORF">PTE_03374</name>
</gene>
<comment type="caution">
    <text evidence="1">The sequence shown here is derived from an EMBL/GenBank/DDBJ whole genome shotgun (WGS) entry which is preliminary data.</text>
</comment>
<proteinExistence type="predicted"/>
<reference evidence="1 2" key="1">
    <citation type="submission" date="2013-11" db="EMBL/GenBank/DDBJ databases">
        <title>Elucidation of the Photorhabdus temperata genome and generation of transposon mutant library to identify motility mutants.</title>
        <authorList>
            <person name="Hurst S.G.IV."/>
            <person name="Micheals B."/>
            <person name="Abebe-Akele F."/>
            <person name="Rowedder H."/>
            <person name="Bullock H."/>
            <person name="Jackobeck R."/>
            <person name="Janicki E."/>
            <person name="Tisa L.S."/>
        </authorList>
    </citation>
    <scope>NUCLEOTIDE SEQUENCE [LARGE SCALE GENOMIC DNA]</scope>
    <source>
        <strain evidence="1 2">NC19</strain>
    </source>
</reference>
<keyword evidence="2" id="KW-1185">Reference proteome</keyword>
<dbReference type="Proteomes" id="UP000018957">
    <property type="component" value="Unassembled WGS sequence"/>
</dbReference>
<sequence>MNVRIIYAEIDNACLARRDLILLIWIFHLKTNQLKLKNTHQSYQSLLIKV</sequence>
<dbReference type="EMBL" id="AYSJ01000014">
    <property type="protein sequence ID" value="ETS30044.1"/>
    <property type="molecule type" value="Genomic_DNA"/>
</dbReference>
<evidence type="ECO:0000313" key="1">
    <source>
        <dbReference type="EMBL" id="ETS30044.1"/>
    </source>
</evidence>
<evidence type="ECO:0000313" key="2">
    <source>
        <dbReference type="Proteomes" id="UP000018957"/>
    </source>
</evidence>
<organism evidence="1 2">
    <name type="scientific">Photorhabdus khanii NC19</name>
    <dbReference type="NCBI Taxonomy" id="1004151"/>
    <lineage>
        <taxon>Bacteria</taxon>
        <taxon>Pseudomonadati</taxon>
        <taxon>Pseudomonadota</taxon>
        <taxon>Gammaproteobacteria</taxon>
        <taxon>Enterobacterales</taxon>
        <taxon>Morganellaceae</taxon>
        <taxon>Photorhabdus</taxon>
    </lineage>
</organism>
<accession>W3V4U6</accession>
<protein>
    <submittedName>
        <fullName evidence="1">Uncharacterized protein</fullName>
    </submittedName>
</protein>
<dbReference type="AlphaFoldDB" id="W3V4U6"/>